<gene>
    <name evidence="1" type="ORF">PSALAMII_LOCUS11186</name>
</gene>
<evidence type="ECO:0000313" key="2">
    <source>
        <dbReference type="Proteomes" id="UP001152649"/>
    </source>
</evidence>
<organism evidence="1 2">
    <name type="scientific">Penicillium salamii</name>
    <dbReference type="NCBI Taxonomy" id="1612424"/>
    <lineage>
        <taxon>Eukaryota</taxon>
        <taxon>Fungi</taxon>
        <taxon>Dikarya</taxon>
        <taxon>Ascomycota</taxon>
        <taxon>Pezizomycotina</taxon>
        <taxon>Eurotiomycetes</taxon>
        <taxon>Eurotiomycetidae</taxon>
        <taxon>Eurotiales</taxon>
        <taxon>Aspergillaceae</taxon>
        <taxon>Penicillium</taxon>
    </lineage>
</organism>
<dbReference type="EMBL" id="CAJVPG010000466">
    <property type="protein sequence ID" value="CAG8430592.1"/>
    <property type="molecule type" value="Genomic_DNA"/>
</dbReference>
<proteinExistence type="predicted"/>
<evidence type="ECO:0000313" key="1">
    <source>
        <dbReference type="EMBL" id="CAG8430592.1"/>
    </source>
</evidence>
<name>A0A9W4K675_9EURO</name>
<dbReference type="OrthoDB" id="269227at2759"/>
<protein>
    <submittedName>
        <fullName evidence="1">Uncharacterized protein</fullName>
    </submittedName>
</protein>
<dbReference type="AlphaFoldDB" id="A0A9W4K675"/>
<sequence>MMEPPSVLAVDNAGTEFDVEKIEIGVAVGRIEPGVGYIDAEAGVDAAGIEMDGMEAERAEKMVIAVDTDFAPEFVAVISAVFADPAAASVAAPVAAAPTFVDPTSVARSFAALDGLAFPAAVVGPLASAVPRPSVAAVAVQLAVSRSAVAPLAAAQYVAARPVVVQHAAVQCVVAPIAAVEFAFAAPEFGVAQVVVDTAGAESAAAIAAVSAVSAGAIGVVKRAAPVAADS</sequence>
<accession>A0A9W4K675</accession>
<comment type="caution">
    <text evidence="1">The sequence shown here is derived from an EMBL/GenBank/DDBJ whole genome shotgun (WGS) entry which is preliminary data.</text>
</comment>
<keyword evidence="2" id="KW-1185">Reference proteome</keyword>
<dbReference type="Proteomes" id="UP001152649">
    <property type="component" value="Unassembled WGS sequence"/>
</dbReference>
<reference evidence="1" key="1">
    <citation type="submission" date="2021-07" db="EMBL/GenBank/DDBJ databases">
        <authorList>
            <person name="Branca A.L. A."/>
        </authorList>
    </citation>
    <scope>NUCLEOTIDE SEQUENCE</scope>
</reference>